<proteinExistence type="predicted"/>
<accession>A0A2J5I0B6</accession>
<dbReference type="EMBL" id="KZ559520">
    <property type="protein sequence ID" value="PLN83219.1"/>
    <property type="molecule type" value="Genomic_DNA"/>
</dbReference>
<keyword evidence="1" id="KW-1133">Transmembrane helix</keyword>
<feature type="transmembrane region" description="Helical" evidence="1">
    <location>
        <begin position="51"/>
        <end position="74"/>
    </location>
</feature>
<evidence type="ECO:0000313" key="3">
    <source>
        <dbReference type="Proteomes" id="UP000235023"/>
    </source>
</evidence>
<evidence type="ECO:0000313" key="2">
    <source>
        <dbReference type="EMBL" id="PLN83219.1"/>
    </source>
</evidence>
<reference evidence="3" key="1">
    <citation type="submission" date="2017-12" db="EMBL/GenBank/DDBJ databases">
        <authorList>
            <consortium name="DOE Joint Genome Institute"/>
            <person name="Mondo S.J."/>
            <person name="Kjaerbolling I."/>
            <person name="Vesth T.C."/>
            <person name="Frisvad J.C."/>
            <person name="Nybo J.L."/>
            <person name="Theobald S."/>
            <person name="Kuo A."/>
            <person name="Bowyer P."/>
            <person name="Matsuda Y."/>
            <person name="Lyhne E.K."/>
            <person name="Kogle M.E."/>
            <person name="Clum A."/>
            <person name="Lipzen A."/>
            <person name="Salamov A."/>
            <person name="Ngan C.Y."/>
            <person name="Daum C."/>
            <person name="Chiniquy J."/>
            <person name="Barry K."/>
            <person name="LaButti K."/>
            <person name="Haridas S."/>
            <person name="Simmons B.A."/>
            <person name="Magnuson J.K."/>
            <person name="Mortensen U.H."/>
            <person name="Larsen T.O."/>
            <person name="Grigoriev I.V."/>
            <person name="Baker S.E."/>
            <person name="Andersen M.R."/>
            <person name="Nordberg H.P."/>
            <person name="Cantor M.N."/>
            <person name="Hua S.X."/>
        </authorList>
    </citation>
    <scope>NUCLEOTIDE SEQUENCE [LARGE SCALE GENOMIC DNA]</scope>
    <source>
        <strain evidence="3">IBT 19404</strain>
    </source>
</reference>
<organism evidence="2 3">
    <name type="scientific">Aspergillus taichungensis</name>
    <dbReference type="NCBI Taxonomy" id="482145"/>
    <lineage>
        <taxon>Eukaryota</taxon>
        <taxon>Fungi</taxon>
        <taxon>Dikarya</taxon>
        <taxon>Ascomycota</taxon>
        <taxon>Pezizomycotina</taxon>
        <taxon>Eurotiomycetes</taxon>
        <taxon>Eurotiomycetidae</taxon>
        <taxon>Eurotiales</taxon>
        <taxon>Aspergillaceae</taxon>
        <taxon>Aspergillus</taxon>
        <taxon>Aspergillus subgen. Circumdati</taxon>
    </lineage>
</organism>
<sequence length="97" mass="11423">MMYILREKKRHENERKKEEEEEEWMNFGRILRHPLQPEAPNRTIVKSSFSFLFSCDFNFILLSLFLPFSSFAVLSPPLGFSWSSKCSTVQSSILGWS</sequence>
<name>A0A2J5I0B6_9EURO</name>
<dbReference type="AlphaFoldDB" id="A0A2J5I0B6"/>
<dbReference type="Proteomes" id="UP000235023">
    <property type="component" value="Unassembled WGS sequence"/>
</dbReference>
<keyword evidence="3" id="KW-1185">Reference proteome</keyword>
<keyword evidence="1" id="KW-0472">Membrane</keyword>
<evidence type="ECO:0000256" key="1">
    <source>
        <dbReference type="SAM" id="Phobius"/>
    </source>
</evidence>
<protein>
    <recommendedName>
        <fullName evidence="4">Transmembrane protein</fullName>
    </recommendedName>
</protein>
<evidence type="ECO:0008006" key="4">
    <source>
        <dbReference type="Google" id="ProtNLM"/>
    </source>
</evidence>
<keyword evidence="1" id="KW-0812">Transmembrane</keyword>
<gene>
    <name evidence="2" type="ORF">BDW42DRAFT_66423</name>
</gene>